<keyword evidence="4" id="KW-0732">Signal</keyword>
<evidence type="ECO:0000256" key="6">
    <source>
        <dbReference type="ARBA" id="ARBA00022833"/>
    </source>
</evidence>
<comment type="similarity">
    <text evidence="1">Belongs to the peptidase M43B family.</text>
</comment>
<evidence type="ECO:0000256" key="4">
    <source>
        <dbReference type="ARBA" id="ARBA00022729"/>
    </source>
</evidence>
<dbReference type="CDD" id="cd00146">
    <property type="entry name" value="PKD"/>
    <property type="match status" value="1"/>
</dbReference>
<dbReference type="PROSITE" id="PS50093">
    <property type="entry name" value="PKD"/>
    <property type="match status" value="1"/>
</dbReference>
<keyword evidence="6" id="KW-0862">Zinc</keyword>
<sequence length="486" mass="53660">MSSAVNRGRSCATDAYTALLQAEDPEQKERQQALQQVVQQALAQQRRGQAQQLRADVVVTIPVVFHVVYNSEAENVSEAALLSQLQVLNDDFRRLNADTATTPEYFRPYAADTKIQFCLASIDPNGDLTNGITRTQTTNKSFSYGSDNVKYAEKGGVDIWDRDQYLNIWICNLGGDIQSNILGYAAPPGSRAVNDGVVLHYSSVGAPPANNFKWNYNMGRTATHEVGHWLGLGHIWGNGSSCTDSDGIDDTPNQRYESAGCHSGIKTSCNDSPFGDMYQNYMDYSDDACMNLFTKGQADYMNTILATSRASILNSLACTGSLRSDFETASPNDTLIIAGNSIIYADASAGLRPTEWYWEFEGGVPSVSTERNPTIMYPRPGKYSVKLSISNGSLSSTEEKEDFVHVTVSDLVVYPNPATDFLTIEQPARIKVLRVELVNKFGQVVIDEETRDRVLRLDVRDLSQGLYILRIKSSNGTEVKRISVLR</sequence>
<dbReference type="Gene3D" id="3.40.390.10">
    <property type="entry name" value="Collagenase (Catalytic Domain)"/>
    <property type="match status" value="1"/>
</dbReference>
<dbReference type="SMART" id="SM00089">
    <property type="entry name" value="PKD"/>
    <property type="match status" value="1"/>
</dbReference>
<dbReference type="GO" id="GO:0008237">
    <property type="term" value="F:metallopeptidase activity"/>
    <property type="evidence" value="ECO:0007669"/>
    <property type="project" value="UniProtKB-KW"/>
</dbReference>
<organism evidence="10 11">
    <name type="scientific">Pontibacter toksunensis</name>
    <dbReference type="NCBI Taxonomy" id="1332631"/>
    <lineage>
        <taxon>Bacteria</taxon>
        <taxon>Pseudomonadati</taxon>
        <taxon>Bacteroidota</taxon>
        <taxon>Cytophagia</taxon>
        <taxon>Cytophagales</taxon>
        <taxon>Hymenobacteraceae</taxon>
        <taxon>Pontibacter</taxon>
    </lineage>
</organism>
<gene>
    <name evidence="10" type="ORF">ACFS7Z_06020</name>
</gene>
<dbReference type="Pfam" id="PF18911">
    <property type="entry name" value="PKD_4"/>
    <property type="match status" value="1"/>
</dbReference>
<keyword evidence="3" id="KW-0479">Metal-binding</keyword>
<dbReference type="InterPro" id="IPR026444">
    <property type="entry name" value="Secre_tail"/>
</dbReference>
<comment type="caution">
    <text evidence="10">The sequence shown here is derived from an EMBL/GenBank/DDBJ whole genome shotgun (WGS) entry which is preliminary data.</text>
</comment>
<name>A0ABW6BSI3_9BACT</name>
<dbReference type="Pfam" id="PF18962">
    <property type="entry name" value="Por_Secre_tail"/>
    <property type="match status" value="1"/>
</dbReference>
<dbReference type="InterPro" id="IPR000601">
    <property type="entry name" value="PKD_dom"/>
</dbReference>
<dbReference type="SUPFAM" id="SSF55486">
    <property type="entry name" value="Metalloproteases ('zincins'), catalytic domain"/>
    <property type="match status" value="1"/>
</dbReference>
<dbReference type="Gene3D" id="2.60.40.10">
    <property type="entry name" value="Immunoglobulins"/>
    <property type="match status" value="1"/>
</dbReference>
<dbReference type="InterPro" id="IPR035986">
    <property type="entry name" value="PKD_dom_sf"/>
</dbReference>
<dbReference type="InterPro" id="IPR024079">
    <property type="entry name" value="MetalloPept_cat_dom_sf"/>
</dbReference>
<evidence type="ECO:0000256" key="5">
    <source>
        <dbReference type="ARBA" id="ARBA00022801"/>
    </source>
</evidence>
<dbReference type="Proteomes" id="UP001597641">
    <property type="component" value="Unassembled WGS sequence"/>
</dbReference>
<evidence type="ECO:0000256" key="8">
    <source>
        <dbReference type="ARBA" id="ARBA00023157"/>
    </source>
</evidence>
<keyword evidence="8" id="KW-1015">Disulfide bond</keyword>
<dbReference type="InterPro" id="IPR008754">
    <property type="entry name" value="Peptidase_M43"/>
</dbReference>
<evidence type="ECO:0000256" key="3">
    <source>
        <dbReference type="ARBA" id="ARBA00022723"/>
    </source>
</evidence>
<protein>
    <submittedName>
        <fullName evidence="10">M43 family zinc metalloprotease</fullName>
    </submittedName>
</protein>
<dbReference type="CDD" id="cd04275">
    <property type="entry name" value="ZnMc_pappalysin_like"/>
    <property type="match status" value="1"/>
</dbReference>
<evidence type="ECO:0000259" key="9">
    <source>
        <dbReference type="PROSITE" id="PS50093"/>
    </source>
</evidence>
<evidence type="ECO:0000313" key="11">
    <source>
        <dbReference type="Proteomes" id="UP001597641"/>
    </source>
</evidence>
<dbReference type="EMBL" id="JBHUOX010000003">
    <property type="protein sequence ID" value="MFD2999907.1"/>
    <property type="molecule type" value="Genomic_DNA"/>
</dbReference>
<keyword evidence="7 10" id="KW-0482">Metalloprotease</keyword>
<reference evidence="11" key="1">
    <citation type="journal article" date="2019" name="Int. J. Syst. Evol. Microbiol.">
        <title>The Global Catalogue of Microorganisms (GCM) 10K type strain sequencing project: providing services to taxonomists for standard genome sequencing and annotation.</title>
        <authorList>
            <consortium name="The Broad Institute Genomics Platform"/>
            <consortium name="The Broad Institute Genome Sequencing Center for Infectious Disease"/>
            <person name="Wu L."/>
            <person name="Ma J."/>
        </authorList>
    </citation>
    <scope>NUCLEOTIDE SEQUENCE [LARGE SCALE GENOMIC DNA]</scope>
    <source>
        <strain evidence="11">KCTC 23984</strain>
    </source>
</reference>
<keyword evidence="2" id="KW-0645">Protease</keyword>
<keyword evidence="5" id="KW-0378">Hydrolase</keyword>
<dbReference type="InterPro" id="IPR022409">
    <property type="entry name" value="PKD/Chitinase_dom"/>
</dbReference>
<dbReference type="SUPFAM" id="SSF49299">
    <property type="entry name" value="PKD domain"/>
    <property type="match status" value="1"/>
</dbReference>
<evidence type="ECO:0000313" key="10">
    <source>
        <dbReference type="EMBL" id="MFD2999907.1"/>
    </source>
</evidence>
<feature type="domain" description="PKD" evidence="9">
    <location>
        <begin position="353"/>
        <end position="411"/>
    </location>
</feature>
<proteinExistence type="inferred from homology"/>
<dbReference type="NCBIfam" id="TIGR04183">
    <property type="entry name" value="Por_Secre_tail"/>
    <property type="match status" value="1"/>
</dbReference>
<evidence type="ECO:0000256" key="2">
    <source>
        <dbReference type="ARBA" id="ARBA00022670"/>
    </source>
</evidence>
<dbReference type="Pfam" id="PF05572">
    <property type="entry name" value="Peptidase_M43"/>
    <property type="match status" value="1"/>
</dbReference>
<dbReference type="RefSeq" id="WP_377482355.1">
    <property type="nucleotide sequence ID" value="NZ_JBHUOX010000003.1"/>
</dbReference>
<keyword evidence="11" id="KW-1185">Reference proteome</keyword>
<evidence type="ECO:0000256" key="7">
    <source>
        <dbReference type="ARBA" id="ARBA00023049"/>
    </source>
</evidence>
<dbReference type="PANTHER" id="PTHR47466">
    <property type="match status" value="1"/>
</dbReference>
<evidence type="ECO:0000256" key="1">
    <source>
        <dbReference type="ARBA" id="ARBA00008721"/>
    </source>
</evidence>
<dbReference type="InterPro" id="IPR013783">
    <property type="entry name" value="Ig-like_fold"/>
</dbReference>
<accession>A0ABW6BSI3</accession>
<dbReference type="PANTHER" id="PTHR47466:SF1">
    <property type="entry name" value="METALLOPROTEASE MEP1 (AFU_ORTHOLOGUE AFUA_1G07730)-RELATED"/>
    <property type="match status" value="1"/>
</dbReference>